<feature type="region of interest" description="Disordered" evidence="1">
    <location>
        <begin position="69"/>
        <end position="161"/>
    </location>
</feature>
<dbReference type="Proteomes" id="UP000572817">
    <property type="component" value="Unassembled WGS sequence"/>
</dbReference>
<organism evidence="3 4">
    <name type="scientific">Botryosphaeria dothidea</name>
    <dbReference type="NCBI Taxonomy" id="55169"/>
    <lineage>
        <taxon>Eukaryota</taxon>
        <taxon>Fungi</taxon>
        <taxon>Dikarya</taxon>
        <taxon>Ascomycota</taxon>
        <taxon>Pezizomycotina</taxon>
        <taxon>Dothideomycetes</taxon>
        <taxon>Dothideomycetes incertae sedis</taxon>
        <taxon>Botryosphaeriales</taxon>
        <taxon>Botryosphaeriaceae</taxon>
        <taxon>Botryosphaeria</taxon>
    </lineage>
</organism>
<proteinExistence type="predicted"/>
<evidence type="ECO:0000313" key="3">
    <source>
        <dbReference type="EMBL" id="KAF4310857.1"/>
    </source>
</evidence>
<keyword evidence="2" id="KW-0732">Signal</keyword>
<dbReference type="AlphaFoldDB" id="A0A8H4ND44"/>
<protein>
    <submittedName>
        <fullName evidence="3">Uncharacterized protein</fullName>
    </submittedName>
</protein>
<evidence type="ECO:0000256" key="2">
    <source>
        <dbReference type="SAM" id="SignalP"/>
    </source>
</evidence>
<dbReference type="EMBL" id="WWBZ02000012">
    <property type="protein sequence ID" value="KAF4310857.1"/>
    <property type="molecule type" value="Genomic_DNA"/>
</dbReference>
<feature type="chain" id="PRO_5034214639" evidence="2">
    <location>
        <begin position="20"/>
        <end position="212"/>
    </location>
</feature>
<reference evidence="3" key="1">
    <citation type="submission" date="2020-04" db="EMBL/GenBank/DDBJ databases">
        <title>Genome Assembly and Annotation of Botryosphaeria dothidea sdau 11-99, a Latent Pathogen of Apple Fruit Ring Rot in China.</title>
        <authorList>
            <person name="Yu C."/>
            <person name="Diao Y."/>
            <person name="Lu Q."/>
            <person name="Zhao J."/>
            <person name="Cui S."/>
            <person name="Peng C."/>
            <person name="He B."/>
            <person name="Liu H."/>
        </authorList>
    </citation>
    <scope>NUCLEOTIDE SEQUENCE [LARGE SCALE GENOMIC DNA]</scope>
    <source>
        <strain evidence="3">Sdau11-99</strain>
    </source>
</reference>
<feature type="signal peptide" evidence="2">
    <location>
        <begin position="1"/>
        <end position="19"/>
    </location>
</feature>
<gene>
    <name evidence="3" type="ORF">GTA08_BOTSDO13526</name>
</gene>
<comment type="caution">
    <text evidence="3">The sequence shown here is derived from an EMBL/GenBank/DDBJ whole genome shotgun (WGS) entry which is preliminary data.</text>
</comment>
<evidence type="ECO:0000256" key="1">
    <source>
        <dbReference type="SAM" id="MobiDB-lite"/>
    </source>
</evidence>
<evidence type="ECO:0000313" key="4">
    <source>
        <dbReference type="Proteomes" id="UP000572817"/>
    </source>
</evidence>
<feature type="compositionally biased region" description="Low complexity" evidence="1">
    <location>
        <begin position="127"/>
        <end position="137"/>
    </location>
</feature>
<sequence>MHQNSLFALFFLLLVAVWALPTPGELNTPPPSQIVATPAAKRSPGEFPEFVRNRPPPSWVVAPSAAKRTPMKFPAPSRNSTSATTPSVARRTPMRFPAPIRNSTTATTPSAAAKRTPMKFPGPVRNSTPAATPSAAAKRAPGEFPKPPCKTGHASSAASPSAAKHTLGFPVRPCVPSLGEWFQRQCGVHGNECANMMDLRELEECYPPVGES</sequence>
<accession>A0A8H4ND44</accession>
<feature type="compositionally biased region" description="Low complexity" evidence="1">
    <location>
        <begin position="103"/>
        <end position="113"/>
    </location>
</feature>
<keyword evidence="4" id="KW-1185">Reference proteome</keyword>
<name>A0A8H4ND44_9PEZI</name>
<feature type="compositionally biased region" description="Polar residues" evidence="1">
    <location>
        <begin position="77"/>
        <end position="87"/>
    </location>
</feature>